<proteinExistence type="predicted"/>
<dbReference type="GO" id="GO:0005524">
    <property type="term" value="F:ATP binding"/>
    <property type="evidence" value="ECO:0007669"/>
    <property type="project" value="UniProtKB-KW"/>
</dbReference>
<dbReference type="InterPro" id="IPR027417">
    <property type="entry name" value="P-loop_NTPase"/>
</dbReference>
<dbReference type="PANTHER" id="PTHR43566:SF2">
    <property type="entry name" value="DUF4143 DOMAIN-CONTAINING PROTEIN"/>
    <property type="match status" value="1"/>
</dbReference>
<keyword evidence="3" id="KW-0547">Nucleotide-binding</keyword>
<feature type="domain" description="DUF4143" evidence="2">
    <location>
        <begin position="203"/>
        <end position="362"/>
    </location>
</feature>
<keyword evidence="3" id="KW-0067">ATP-binding</keyword>
<gene>
    <name evidence="3" type="ORF">GCM10022255_109930</name>
</gene>
<dbReference type="SUPFAM" id="SSF52540">
    <property type="entry name" value="P-loop containing nucleoside triphosphate hydrolases"/>
    <property type="match status" value="1"/>
</dbReference>
<evidence type="ECO:0000259" key="1">
    <source>
        <dbReference type="Pfam" id="PF13173"/>
    </source>
</evidence>
<comment type="caution">
    <text evidence="3">The sequence shown here is derived from an EMBL/GenBank/DDBJ whole genome shotgun (WGS) entry which is preliminary data.</text>
</comment>
<dbReference type="InterPro" id="IPR025420">
    <property type="entry name" value="DUF4143"/>
</dbReference>
<organism evidence="3 4">
    <name type="scientific">Dactylosporangium darangshiense</name>
    <dbReference type="NCBI Taxonomy" id="579108"/>
    <lineage>
        <taxon>Bacteria</taxon>
        <taxon>Bacillati</taxon>
        <taxon>Actinomycetota</taxon>
        <taxon>Actinomycetes</taxon>
        <taxon>Micromonosporales</taxon>
        <taxon>Micromonosporaceae</taxon>
        <taxon>Dactylosporangium</taxon>
    </lineage>
</organism>
<name>A0ABP8DUT7_9ACTN</name>
<dbReference type="EMBL" id="BAABAT010000075">
    <property type="protein sequence ID" value="GAA4263632.1"/>
    <property type="molecule type" value="Genomic_DNA"/>
</dbReference>
<evidence type="ECO:0000313" key="3">
    <source>
        <dbReference type="EMBL" id="GAA4263632.1"/>
    </source>
</evidence>
<reference evidence="4" key="1">
    <citation type="journal article" date="2019" name="Int. J. Syst. Evol. Microbiol.">
        <title>The Global Catalogue of Microorganisms (GCM) 10K type strain sequencing project: providing services to taxonomists for standard genome sequencing and annotation.</title>
        <authorList>
            <consortium name="The Broad Institute Genomics Platform"/>
            <consortium name="The Broad Institute Genome Sequencing Center for Infectious Disease"/>
            <person name="Wu L."/>
            <person name="Ma J."/>
        </authorList>
    </citation>
    <scope>NUCLEOTIDE SEQUENCE [LARGE SCALE GENOMIC DNA]</scope>
    <source>
        <strain evidence="4">JCM 17441</strain>
    </source>
</reference>
<dbReference type="InterPro" id="IPR041682">
    <property type="entry name" value="AAA_14"/>
</dbReference>
<evidence type="ECO:0000313" key="4">
    <source>
        <dbReference type="Proteomes" id="UP001500620"/>
    </source>
</evidence>
<evidence type="ECO:0000259" key="2">
    <source>
        <dbReference type="Pfam" id="PF13635"/>
    </source>
</evidence>
<dbReference type="Pfam" id="PF13635">
    <property type="entry name" value="DUF4143"/>
    <property type="match status" value="1"/>
</dbReference>
<keyword evidence="4" id="KW-1185">Reference proteome</keyword>
<accession>A0ABP8DUT7</accession>
<dbReference type="PANTHER" id="PTHR43566">
    <property type="entry name" value="CONSERVED PROTEIN"/>
    <property type="match status" value="1"/>
</dbReference>
<feature type="domain" description="AAA" evidence="1">
    <location>
        <begin position="23"/>
        <end position="141"/>
    </location>
</feature>
<sequence>MAHDRELIPRHVEPLVAEALTDTRVVAVNGARQVGKSTLATALTSRARNPVIRLLDDPAMLRAAREAPTDFVEHDGLMVIDEIQLAPELFRAIKLVVDADPAPGQFLLTGSARILALRDLPDALPGRMETVELWPFSQGEIDGTPDRFVDAAFAYGPDLSHTSTLRRRDYLERVVRGGYPEAVRRTPRRRAAFFESYLTTLIERDVTELAAIERRGELRRLLALLAGRSGGLLVAASLATQSGIPRTTLNRYLELLAAVFLIKQIPAWSGNHTHRAIGTPKLAYIDSGLASHLLGQDAGRLAEPDGAAGQLMENFVLMELARQLTWNDERVRLYHYRTKDGVEVDAVLEAADGRIVGIEVKAASNVRGGDLAGLRHLADRVGDRFVAGYILYTGQQTLPYGEKIRALPIEALWSTTTNQD</sequence>
<dbReference type="Pfam" id="PF13173">
    <property type="entry name" value="AAA_14"/>
    <property type="match status" value="1"/>
</dbReference>
<dbReference type="Proteomes" id="UP001500620">
    <property type="component" value="Unassembled WGS sequence"/>
</dbReference>
<protein>
    <submittedName>
        <fullName evidence="3">ATP-binding protein</fullName>
    </submittedName>
</protein>